<dbReference type="EMBL" id="AGSI01000010">
    <property type="protein sequence ID" value="EIE22207.1"/>
    <property type="molecule type" value="Genomic_DNA"/>
</dbReference>
<dbReference type="InterPro" id="IPR036412">
    <property type="entry name" value="HAD-like_sf"/>
</dbReference>
<dbReference type="OrthoDB" id="509472at2759"/>
<dbReference type="PANTHER" id="PTHR14269:SF4">
    <property type="entry name" value="CAT EYE SYNDROME CRITICAL REGION PROTEIN 5"/>
    <property type="match status" value="1"/>
</dbReference>
<keyword evidence="1" id="KW-0378">Hydrolase</keyword>
<dbReference type="Proteomes" id="UP000007264">
    <property type="component" value="Unassembled WGS sequence"/>
</dbReference>
<dbReference type="Pfam" id="PF13242">
    <property type="entry name" value="Hydrolase_like"/>
    <property type="match status" value="1"/>
</dbReference>
<dbReference type="GO" id="GO:0005739">
    <property type="term" value="C:mitochondrion"/>
    <property type="evidence" value="ECO:0007669"/>
    <property type="project" value="TreeGrafter"/>
</dbReference>
<dbReference type="Gene3D" id="3.40.50.1000">
    <property type="entry name" value="HAD superfamily/HAD-like"/>
    <property type="match status" value="3"/>
</dbReference>
<accession>I0YUY8</accession>
<protein>
    <submittedName>
        <fullName evidence="1">HAD-superfamily hydrolase</fullName>
    </submittedName>
</protein>
<keyword evidence="2" id="KW-1185">Reference proteome</keyword>
<dbReference type="InterPro" id="IPR023214">
    <property type="entry name" value="HAD_sf"/>
</dbReference>
<reference evidence="1 2" key="1">
    <citation type="journal article" date="2012" name="Genome Biol.">
        <title>The genome of the polar eukaryotic microalga coccomyxa subellipsoidea reveals traits of cold adaptation.</title>
        <authorList>
            <person name="Blanc G."/>
            <person name="Agarkova I."/>
            <person name="Grimwood J."/>
            <person name="Kuo A."/>
            <person name="Brueggeman A."/>
            <person name="Dunigan D."/>
            <person name="Gurnon J."/>
            <person name="Ladunga I."/>
            <person name="Lindquist E."/>
            <person name="Lucas S."/>
            <person name="Pangilinan J."/>
            <person name="Proschold T."/>
            <person name="Salamov A."/>
            <person name="Schmutz J."/>
            <person name="Weeks D."/>
            <person name="Yamada T."/>
            <person name="Claverie J.M."/>
            <person name="Grigoriev I."/>
            <person name="Van Etten J."/>
            <person name="Lomsadze A."/>
            <person name="Borodovsky M."/>
        </authorList>
    </citation>
    <scope>NUCLEOTIDE SEQUENCE [LARGE SCALE GENOMIC DNA]</scope>
    <source>
        <strain evidence="1 2">C-169</strain>
    </source>
</reference>
<dbReference type="eggNOG" id="KOG1618">
    <property type="taxonomic scope" value="Eukaryota"/>
</dbReference>
<dbReference type="GeneID" id="17040193"/>
<proteinExistence type="predicted"/>
<dbReference type="InterPro" id="IPR050324">
    <property type="entry name" value="CDP-alcohol_PTase-I"/>
</dbReference>
<gene>
    <name evidence="1" type="ORF">COCSUDRAFT_16650</name>
</gene>
<dbReference type="GO" id="GO:0046474">
    <property type="term" value="P:glycerophospholipid biosynthetic process"/>
    <property type="evidence" value="ECO:0007669"/>
    <property type="project" value="TreeGrafter"/>
</dbReference>
<dbReference type="SUPFAM" id="SSF56784">
    <property type="entry name" value="HAD-like"/>
    <property type="match status" value="1"/>
</dbReference>
<organism evidence="1 2">
    <name type="scientific">Coccomyxa subellipsoidea (strain C-169)</name>
    <name type="common">Green microalga</name>
    <dbReference type="NCBI Taxonomy" id="574566"/>
    <lineage>
        <taxon>Eukaryota</taxon>
        <taxon>Viridiplantae</taxon>
        <taxon>Chlorophyta</taxon>
        <taxon>core chlorophytes</taxon>
        <taxon>Trebouxiophyceae</taxon>
        <taxon>Trebouxiophyceae incertae sedis</taxon>
        <taxon>Coccomyxaceae</taxon>
        <taxon>Coccomyxa</taxon>
        <taxon>Coccomyxa subellipsoidea</taxon>
    </lineage>
</organism>
<dbReference type="GO" id="GO:0016787">
    <property type="term" value="F:hydrolase activity"/>
    <property type="evidence" value="ECO:0007669"/>
    <property type="project" value="UniProtKB-KW"/>
</dbReference>
<name>I0YUY8_COCSC</name>
<comment type="caution">
    <text evidence="1">The sequence shown here is derived from an EMBL/GenBank/DDBJ whole genome shotgun (WGS) entry which is preliminary data.</text>
</comment>
<dbReference type="STRING" id="574566.I0YUY8"/>
<dbReference type="InterPro" id="IPR006357">
    <property type="entry name" value="HAD-SF_hydro_IIA"/>
</dbReference>
<dbReference type="Pfam" id="PF13344">
    <property type="entry name" value="Hydrolase_6"/>
    <property type="match status" value="1"/>
</dbReference>
<evidence type="ECO:0000313" key="1">
    <source>
        <dbReference type="EMBL" id="EIE22207.1"/>
    </source>
</evidence>
<dbReference type="PANTHER" id="PTHR14269">
    <property type="entry name" value="CDP-DIACYLGLYCEROL--GLYCEROL-3-PHOSPHATE 3-PHOSPHATIDYLTRANSFERASE-RELATED"/>
    <property type="match status" value="1"/>
</dbReference>
<dbReference type="KEGG" id="csl:COCSUDRAFT_16650"/>
<dbReference type="RefSeq" id="XP_005646751.1">
    <property type="nucleotide sequence ID" value="XM_005646694.1"/>
</dbReference>
<sequence>MGSWNRACSSSLGLAECLSLLQRKFLHTPGAASGPPAFVFDIDGVLIRGETVLGSAKKALQRLYTRGGEPCYPICFLTNGGGVTEAEKAQQLSAWLGVNVRNNQVVLSHTPFRSLAKSLGSKPVLVAGVGKVAEVAREYGFKHVLTTRDIALAVPKAVPFWKGSPAVPVYFSNPDLLWAADFPAPRFGQGAFAAALRTLFALQTTGGELEHQYFGKPHRAPYALAEELLLEQAIQLGKLPASTGAEAAKPGRALPFGAIYAVGDNPKADIAGANAQGQPWVSVLVRTGVFSGEDGENDREHPADVVVDDVAGAVEAALHRTRSSEWHSLR</sequence>
<dbReference type="AlphaFoldDB" id="I0YUY8"/>
<evidence type="ECO:0000313" key="2">
    <source>
        <dbReference type="Proteomes" id="UP000007264"/>
    </source>
</evidence>